<dbReference type="PANTHER" id="PTHR10778">
    <property type="entry name" value="SOLUTE CARRIER FAMILY 35 MEMBER B"/>
    <property type="match status" value="1"/>
</dbReference>
<dbReference type="Proteomes" id="UP000660262">
    <property type="component" value="Unassembled WGS sequence"/>
</dbReference>
<keyword evidence="4 8" id="KW-0812">Transmembrane</keyword>
<sequence length="371" mass="39946">MQRRPANMGSKETLQEGKADEALAQGAPAPAPIQYATMAFCIIGIVGTLMVYAVLQERIMTMPYGEEGVHFSASLFIVLINRVITCTTAAATTVVRKEDIRPAAPLYCYVLVSLSNVVATTCQYEALKYVSFPVQTLAKCAKMIPVMVWGLIILGKRYNSKDYLLTLVVTLGCAVFMGTGATKSKRAKAGGSDSIYGLMLMCGYLGFDGFTSTFQEKLFKNYKMSTSNQILYVTLSSSCFALFGLLSAGQLFPALAFVTKYPECLREMLMLSVAATLSQNFISFTVKRFGALFFATVMTTRQLLSILLSCVLFAHPITWSQWGGTAMVFGSLYYKAFAGKSKDSSSSTSSDASKASAIGALPTGSGGNGQP</sequence>
<protein>
    <recommendedName>
        <fullName evidence="11">WAT1-related protein</fullName>
    </recommendedName>
</protein>
<dbReference type="PANTHER" id="PTHR10778:SF13">
    <property type="entry name" value="ADENOSINE 3'-PHOSPHO 5'-PHOSPHOSULFATE TRANSPORTER 1"/>
    <property type="match status" value="1"/>
</dbReference>
<reference evidence="9" key="1">
    <citation type="submission" date="2020-10" db="EMBL/GenBank/DDBJ databases">
        <title>Unveiling of a novel bifunctional photoreceptor, Dualchrome1, isolated from a cosmopolitan green alga.</title>
        <authorList>
            <person name="Suzuki S."/>
            <person name="Kawachi M."/>
        </authorList>
    </citation>
    <scope>NUCLEOTIDE SEQUENCE</scope>
    <source>
        <strain evidence="9">NIES 2893</strain>
    </source>
</reference>
<dbReference type="InterPro" id="IPR013657">
    <property type="entry name" value="SCL35B1-4/HUT1"/>
</dbReference>
<organism evidence="9 10">
    <name type="scientific">Pycnococcus provasolii</name>
    <dbReference type="NCBI Taxonomy" id="41880"/>
    <lineage>
        <taxon>Eukaryota</taxon>
        <taxon>Viridiplantae</taxon>
        <taxon>Chlorophyta</taxon>
        <taxon>Pseudoscourfieldiophyceae</taxon>
        <taxon>Pseudoscourfieldiales</taxon>
        <taxon>Pycnococcaceae</taxon>
        <taxon>Pycnococcus</taxon>
    </lineage>
</organism>
<keyword evidence="5 8" id="KW-1133">Transmembrane helix</keyword>
<comment type="subcellular location">
    <subcellularLocation>
        <location evidence="1">Membrane</location>
        <topology evidence="1">Multi-pass membrane protein</topology>
    </subcellularLocation>
</comment>
<dbReference type="InterPro" id="IPR037185">
    <property type="entry name" value="EmrE-like"/>
</dbReference>
<keyword evidence="10" id="KW-1185">Reference proteome</keyword>
<keyword evidence="3" id="KW-0813">Transport</keyword>
<comment type="similarity">
    <text evidence="2">Belongs to the nucleotide-sugar transporter family. UDP-galactose:UMP antiporter (TC 2.A.7.11) subfamily.</text>
</comment>
<dbReference type="GO" id="GO:0046964">
    <property type="term" value="F:3'-phosphoadenosine 5'-phosphosulfate transmembrane transporter activity"/>
    <property type="evidence" value="ECO:0007669"/>
    <property type="project" value="TreeGrafter"/>
</dbReference>
<dbReference type="OrthoDB" id="1601at2759"/>
<evidence type="ECO:0000256" key="3">
    <source>
        <dbReference type="ARBA" id="ARBA00022448"/>
    </source>
</evidence>
<feature type="transmembrane region" description="Helical" evidence="8">
    <location>
        <begin position="163"/>
        <end position="182"/>
    </location>
</feature>
<feature type="transmembrane region" description="Helical" evidence="8">
    <location>
        <begin position="230"/>
        <end position="248"/>
    </location>
</feature>
<proteinExistence type="inferred from homology"/>
<name>A0A830HIP8_9CHLO</name>
<dbReference type="SUPFAM" id="SSF103481">
    <property type="entry name" value="Multidrug resistance efflux transporter EmrE"/>
    <property type="match status" value="1"/>
</dbReference>
<evidence type="ECO:0000313" key="10">
    <source>
        <dbReference type="Proteomes" id="UP000660262"/>
    </source>
</evidence>
<evidence type="ECO:0000313" key="9">
    <source>
        <dbReference type="EMBL" id="GHP06682.1"/>
    </source>
</evidence>
<dbReference type="AlphaFoldDB" id="A0A830HIP8"/>
<evidence type="ECO:0000256" key="6">
    <source>
        <dbReference type="ARBA" id="ARBA00023136"/>
    </source>
</evidence>
<dbReference type="GO" id="GO:0005789">
    <property type="term" value="C:endoplasmic reticulum membrane"/>
    <property type="evidence" value="ECO:0007669"/>
    <property type="project" value="TreeGrafter"/>
</dbReference>
<evidence type="ECO:0000256" key="1">
    <source>
        <dbReference type="ARBA" id="ARBA00004141"/>
    </source>
</evidence>
<accession>A0A830HIP8</accession>
<evidence type="ECO:0000256" key="2">
    <source>
        <dbReference type="ARBA" id="ARBA00008349"/>
    </source>
</evidence>
<feature type="transmembrane region" description="Helical" evidence="8">
    <location>
        <begin position="268"/>
        <end position="286"/>
    </location>
</feature>
<evidence type="ECO:0000256" key="8">
    <source>
        <dbReference type="SAM" id="Phobius"/>
    </source>
</evidence>
<dbReference type="GO" id="GO:0000139">
    <property type="term" value="C:Golgi membrane"/>
    <property type="evidence" value="ECO:0007669"/>
    <property type="project" value="TreeGrafter"/>
</dbReference>
<feature type="region of interest" description="Disordered" evidence="7">
    <location>
        <begin position="340"/>
        <end position="371"/>
    </location>
</feature>
<comment type="caution">
    <text evidence="9">The sequence shown here is derived from an EMBL/GenBank/DDBJ whole genome shotgun (WGS) entry which is preliminary data.</text>
</comment>
<keyword evidence="6 8" id="KW-0472">Membrane</keyword>
<evidence type="ECO:0008006" key="11">
    <source>
        <dbReference type="Google" id="ProtNLM"/>
    </source>
</evidence>
<gene>
    <name evidence="9" type="ORF">PPROV_000542700</name>
</gene>
<feature type="transmembrane region" description="Helical" evidence="8">
    <location>
        <begin position="35"/>
        <end position="55"/>
    </location>
</feature>
<dbReference type="EMBL" id="BNJQ01000013">
    <property type="protein sequence ID" value="GHP06682.1"/>
    <property type="molecule type" value="Genomic_DNA"/>
</dbReference>
<evidence type="ECO:0000256" key="5">
    <source>
        <dbReference type="ARBA" id="ARBA00022989"/>
    </source>
</evidence>
<evidence type="ECO:0000256" key="4">
    <source>
        <dbReference type="ARBA" id="ARBA00022692"/>
    </source>
</evidence>
<feature type="compositionally biased region" description="Low complexity" evidence="7">
    <location>
        <begin position="344"/>
        <end position="357"/>
    </location>
</feature>
<feature type="transmembrane region" description="Helical" evidence="8">
    <location>
        <begin position="293"/>
        <end position="314"/>
    </location>
</feature>
<evidence type="ECO:0000256" key="7">
    <source>
        <dbReference type="SAM" id="MobiDB-lite"/>
    </source>
</evidence>
<dbReference type="Pfam" id="PF08449">
    <property type="entry name" value="UAA"/>
    <property type="match status" value="1"/>
</dbReference>
<feature type="transmembrane region" description="Helical" evidence="8">
    <location>
        <begin position="194"/>
        <end position="210"/>
    </location>
</feature>